<dbReference type="Ensembl" id="ENSOANT00000005460.2">
    <property type="protein sequence ID" value="ENSOANP00000005459.2"/>
    <property type="gene ID" value="ENSOANG00000003446.2"/>
</dbReference>
<dbReference type="InterPro" id="IPR013783">
    <property type="entry name" value="Ig-like_fold"/>
</dbReference>
<reference evidence="2 3" key="1">
    <citation type="journal article" date="2008" name="Nature">
        <title>Genome analysis of the platypus reveals unique signatures of evolution.</title>
        <authorList>
            <person name="Warren W.C."/>
            <person name="Hillier L.W."/>
            <person name="Marshall Graves J.A."/>
            <person name="Birney E."/>
            <person name="Ponting C.P."/>
            <person name="Grutzner F."/>
            <person name="Belov K."/>
            <person name="Miller W."/>
            <person name="Clarke L."/>
            <person name="Chinwalla A.T."/>
            <person name="Yang S.P."/>
            <person name="Heger A."/>
            <person name="Locke D.P."/>
            <person name="Miethke P."/>
            <person name="Waters P.D."/>
            <person name="Veyrunes F."/>
            <person name="Fulton L."/>
            <person name="Fulton B."/>
            <person name="Graves T."/>
            <person name="Wallis J."/>
            <person name="Puente X.S."/>
            <person name="Lopez-Otin C."/>
            <person name="Ordonez G.R."/>
            <person name="Eichler E.E."/>
            <person name="Chen L."/>
            <person name="Cheng Z."/>
            <person name="Deakin J.E."/>
            <person name="Alsop A."/>
            <person name="Thompson K."/>
            <person name="Kirby P."/>
            <person name="Papenfuss A.T."/>
            <person name="Wakefield M.J."/>
            <person name="Olender T."/>
            <person name="Lancet D."/>
            <person name="Huttley G.A."/>
            <person name="Smit A.F."/>
            <person name="Pask A."/>
            <person name="Temple-Smith P."/>
            <person name="Batzer M.A."/>
            <person name="Walker J.A."/>
            <person name="Konkel M.K."/>
            <person name="Harris R.S."/>
            <person name="Whittington C.M."/>
            <person name="Wong E.S."/>
            <person name="Gemmell N.J."/>
            <person name="Buschiazzo E."/>
            <person name="Vargas Jentzsch I.M."/>
            <person name="Merkel A."/>
            <person name="Schmitz J."/>
            <person name="Zemann A."/>
            <person name="Churakov G."/>
            <person name="Kriegs J.O."/>
            <person name="Brosius J."/>
            <person name="Murchison E.P."/>
            <person name="Sachidanandam R."/>
            <person name="Smith C."/>
            <person name="Hannon G.J."/>
            <person name="Tsend-Ayush E."/>
            <person name="McMillan D."/>
            <person name="Attenborough R."/>
            <person name="Rens W."/>
            <person name="Ferguson-Smith M."/>
            <person name="Lefevre C.M."/>
            <person name="Sharp J.A."/>
            <person name="Nicholas K.R."/>
            <person name="Ray D.A."/>
            <person name="Kube M."/>
            <person name="Reinhardt R."/>
            <person name="Pringle T.H."/>
            <person name="Taylor J."/>
            <person name="Jones R.C."/>
            <person name="Nixon B."/>
            <person name="Dacheux J.L."/>
            <person name="Niwa H."/>
            <person name="Sekita Y."/>
            <person name="Huang X."/>
            <person name="Stark A."/>
            <person name="Kheradpour P."/>
            <person name="Kellis M."/>
            <person name="Flicek P."/>
            <person name="Chen Y."/>
            <person name="Webber C."/>
            <person name="Hardison R."/>
            <person name="Nelson J."/>
            <person name="Hallsworth-Pepin K."/>
            <person name="Delehaunty K."/>
            <person name="Markovic C."/>
            <person name="Minx P."/>
            <person name="Feng Y."/>
            <person name="Kremitzki C."/>
            <person name="Mitreva M."/>
            <person name="Glasscock J."/>
            <person name="Wylie T."/>
            <person name="Wohldmann P."/>
            <person name="Thiru P."/>
            <person name="Nhan M.N."/>
            <person name="Pohl C.S."/>
            <person name="Smith S.M."/>
            <person name="Hou S."/>
            <person name="Nefedov M."/>
            <person name="de Jong P.J."/>
            <person name="Renfree M.B."/>
            <person name="Mardis E.R."/>
            <person name="Wilson R.K."/>
        </authorList>
    </citation>
    <scope>NUCLEOTIDE SEQUENCE [LARGE SCALE GENOMIC DNA]</scope>
    <source>
        <strain evidence="2 3">Glennie</strain>
    </source>
</reference>
<dbReference type="Gene3D" id="2.60.40.10">
    <property type="entry name" value="Immunoglobulins"/>
    <property type="match status" value="1"/>
</dbReference>
<evidence type="ECO:0000313" key="3">
    <source>
        <dbReference type="Proteomes" id="UP000002279"/>
    </source>
</evidence>
<dbReference type="PROSITE" id="PS50835">
    <property type="entry name" value="IG_LIKE"/>
    <property type="match status" value="1"/>
</dbReference>
<dbReference type="InterPro" id="IPR007110">
    <property type="entry name" value="Ig-like_dom"/>
</dbReference>
<dbReference type="GO" id="GO:0006955">
    <property type="term" value="P:immune response"/>
    <property type="evidence" value="ECO:0000318"/>
    <property type="project" value="GO_Central"/>
</dbReference>
<dbReference type="SMART" id="SM00406">
    <property type="entry name" value="IGv"/>
    <property type="match status" value="1"/>
</dbReference>
<evidence type="ECO:0000259" key="1">
    <source>
        <dbReference type="PROSITE" id="PS50835"/>
    </source>
</evidence>
<dbReference type="eggNOG" id="ENOG502S3KF">
    <property type="taxonomic scope" value="Eukaryota"/>
</dbReference>
<dbReference type="STRING" id="9258.ENSOANP00000005459"/>
<evidence type="ECO:0000313" key="2">
    <source>
        <dbReference type="Ensembl" id="ENSOANP00000005459.2"/>
    </source>
</evidence>
<dbReference type="AlphaFoldDB" id="F7D7I7"/>
<dbReference type="InterPro" id="IPR036179">
    <property type="entry name" value="Ig-like_dom_sf"/>
</dbReference>
<name>F7D7I7_ORNAN</name>
<reference evidence="2" key="2">
    <citation type="submission" date="2025-08" db="UniProtKB">
        <authorList>
            <consortium name="Ensembl"/>
        </authorList>
    </citation>
    <scope>IDENTIFICATION</scope>
    <source>
        <strain evidence="2">Glennie</strain>
    </source>
</reference>
<feature type="domain" description="Ig-like" evidence="1">
    <location>
        <begin position="12"/>
        <end position="99"/>
    </location>
</feature>
<dbReference type="InterPro" id="IPR050150">
    <property type="entry name" value="IgV_Light_Chain"/>
</dbReference>
<proteinExistence type="predicted"/>
<dbReference type="HOGENOM" id="CLU_077975_4_1_1"/>
<dbReference type="InParanoid" id="F7D7I7"/>
<organism evidence="2 3">
    <name type="scientific">Ornithorhynchus anatinus</name>
    <name type="common">Duckbill platypus</name>
    <dbReference type="NCBI Taxonomy" id="9258"/>
    <lineage>
        <taxon>Eukaryota</taxon>
        <taxon>Metazoa</taxon>
        <taxon>Chordata</taxon>
        <taxon>Craniata</taxon>
        <taxon>Vertebrata</taxon>
        <taxon>Euteleostomi</taxon>
        <taxon>Mammalia</taxon>
        <taxon>Monotremata</taxon>
        <taxon>Ornithorhynchidae</taxon>
        <taxon>Ornithorhynchus</taxon>
    </lineage>
</organism>
<dbReference type="Pfam" id="PF07686">
    <property type="entry name" value="V-set"/>
    <property type="match status" value="1"/>
</dbReference>
<dbReference type="PANTHER" id="PTHR23267">
    <property type="entry name" value="IMMUNOGLOBULIN LIGHT CHAIN"/>
    <property type="match status" value="1"/>
</dbReference>
<dbReference type="SMART" id="SM00409">
    <property type="entry name" value="IG"/>
    <property type="match status" value="1"/>
</dbReference>
<dbReference type="GO" id="GO:0019814">
    <property type="term" value="C:immunoglobulin complex"/>
    <property type="evidence" value="ECO:0000318"/>
    <property type="project" value="GO_Central"/>
</dbReference>
<dbReference type="InterPro" id="IPR013106">
    <property type="entry name" value="Ig_V-set"/>
</dbReference>
<keyword evidence="3" id="KW-1185">Reference proteome</keyword>
<protein>
    <recommendedName>
        <fullName evidence="1">Ig-like domain-containing protein</fullName>
    </recommendedName>
</protein>
<reference evidence="2" key="3">
    <citation type="submission" date="2025-09" db="UniProtKB">
        <authorList>
            <consortium name="Ensembl"/>
        </authorList>
    </citation>
    <scope>IDENTIFICATION</scope>
    <source>
        <strain evidence="2">Glennie</strain>
    </source>
</reference>
<accession>F7D7I7</accession>
<dbReference type="OMA" id="MEDSANY"/>
<dbReference type="FunCoup" id="F7D7I7">
    <property type="interactions" value="281"/>
</dbReference>
<dbReference type="Bgee" id="ENSOANG00000003446">
    <property type="expression patterns" value="Expressed in endometrium and 3 other cell types or tissues"/>
</dbReference>
<sequence>MGSELWVCKSTGAVVVTQSPEFVTESPGGSVTINCKMSSSTSYVSWYQQKPGQAPKLLIYSISSRPSGVPNRFSGSGSGTDFIFTISKVEMEDSANYYCFQGSWSNYPLYGPPPSSHTQ</sequence>
<dbReference type="SUPFAM" id="SSF48726">
    <property type="entry name" value="Immunoglobulin"/>
    <property type="match status" value="1"/>
</dbReference>
<dbReference type="Proteomes" id="UP000002279">
    <property type="component" value="Chromosome 18"/>
</dbReference>
<dbReference type="InterPro" id="IPR003599">
    <property type="entry name" value="Ig_sub"/>
</dbReference>
<dbReference type="GeneTree" id="ENSGT00940000154869"/>